<dbReference type="EMBL" id="VUJU01001611">
    <property type="protein sequence ID" value="KAF0764529.1"/>
    <property type="molecule type" value="Genomic_DNA"/>
</dbReference>
<organism evidence="1 2">
    <name type="scientific">Aphis craccivora</name>
    <name type="common">Cowpea aphid</name>
    <dbReference type="NCBI Taxonomy" id="307492"/>
    <lineage>
        <taxon>Eukaryota</taxon>
        <taxon>Metazoa</taxon>
        <taxon>Ecdysozoa</taxon>
        <taxon>Arthropoda</taxon>
        <taxon>Hexapoda</taxon>
        <taxon>Insecta</taxon>
        <taxon>Pterygota</taxon>
        <taxon>Neoptera</taxon>
        <taxon>Paraneoptera</taxon>
        <taxon>Hemiptera</taxon>
        <taxon>Sternorrhyncha</taxon>
        <taxon>Aphidomorpha</taxon>
        <taxon>Aphidoidea</taxon>
        <taxon>Aphididae</taxon>
        <taxon>Aphidini</taxon>
        <taxon>Aphis</taxon>
        <taxon>Aphis</taxon>
    </lineage>
</organism>
<comment type="caution">
    <text evidence="1">The sequence shown here is derived from an EMBL/GenBank/DDBJ whole genome shotgun (WGS) entry which is preliminary data.</text>
</comment>
<dbReference type="AlphaFoldDB" id="A0A6G0Z2G0"/>
<protein>
    <submittedName>
        <fullName evidence="1">FLYWCH-type domain-containing protein</fullName>
    </submittedName>
</protein>
<evidence type="ECO:0000313" key="1">
    <source>
        <dbReference type="EMBL" id="KAF0764529.1"/>
    </source>
</evidence>
<name>A0A6G0Z2G0_APHCR</name>
<dbReference type="Proteomes" id="UP000478052">
    <property type="component" value="Unassembled WGS sequence"/>
</dbReference>
<proteinExistence type="predicted"/>
<evidence type="ECO:0000313" key="2">
    <source>
        <dbReference type="Proteomes" id="UP000478052"/>
    </source>
</evidence>
<gene>
    <name evidence="1" type="ORF">FWK35_00008895</name>
</gene>
<reference evidence="1 2" key="1">
    <citation type="submission" date="2019-08" db="EMBL/GenBank/DDBJ databases">
        <title>Whole genome of Aphis craccivora.</title>
        <authorList>
            <person name="Voronova N.V."/>
            <person name="Shulinski R.S."/>
            <person name="Bandarenka Y.V."/>
            <person name="Zhorov D.G."/>
            <person name="Warner D."/>
        </authorList>
    </citation>
    <scope>NUCLEOTIDE SEQUENCE [LARGE SCALE GENOMIC DNA]</scope>
    <source>
        <strain evidence="1">180601</strain>
        <tissue evidence="1">Whole Body</tissue>
    </source>
</reference>
<sequence>MFLWTQFREQFFSNIMGFQLYTTHPHIHKVIDVIIGIQSDINLKINLINNKIINFKRKETIRR</sequence>
<accession>A0A6G0Z2G0</accession>
<keyword evidence="2" id="KW-1185">Reference proteome</keyword>